<feature type="binding site" evidence="16">
    <location>
        <position position="151"/>
    </location>
    <ligand>
        <name>S-adenosyl-L-methionine</name>
        <dbReference type="ChEBI" id="CHEBI:59789"/>
        <label>1</label>
    </ligand>
</feature>
<accession>A0A2P1PMP4</accession>
<feature type="domain" description="Radical SAM core" evidence="18">
    <location>
        <begin position="50"/>
        <end position="289"/>
    </location>
</feature>
<evidence type="ECO:0000256" key="16">
    <source>
        <dbReference type="PIRSR" id="PIRSR000167-1"/>
    </source>
</evidence>
<dbReference type="Pfam" id="PF04055">
    <property type="entry name" value="Radical_SAM"/>
    <property type="match status" value="1"/>
</dbReference>
<dbReference type="NCBIfam" id="TIGR00538">
    <property type="entry name" value="hemN"/>
    <property type="match status" value="1"/>
</dbReference>
<feature type="binding site" evidence="16">
    <location>
        <position position="178"/>
    </location>
    <ligand>
        <name>S-adenosyl-L-methionine</name>
        <dbReference type="ChEBI" id="CHEBI:59789"/>
        <label>2</label>
    </ligand>
</feature>
<dbReference type="SFLD" id="SFLDG01065">
    <property type="entry name" value="anaerobic_coproporphyrinogen-I"/>
    <property type="match status" value="1"/>
</dbReference>
<feature type="binding site" evidence="16">
    <location>
        <begin position="71"/>
        <end position="73"/>
    </location>
    <ligand>
        <name>S-adenosyl-L-methionine</name>
        <dbReference type="ChEBI" id="CHEBI:59789"/>
        <label>2</label>
    </ligand>
</feature>
<name>A0A2P1PMP4_9GAMM</name>
<evidence type="ECO:0000256" key="12">
    <source>
        <dbReference type="ARBA" id="ARBA00023244"/>
    </source>
</evidence>
<evidence type="ECO:0000256" key="10">
    <source>
        <dbReference type="ARBA" id="ARBA00023004"/>
    </source>
</evidence>
<evidence type="ECO:0000256" key="13">
    <source>
        <dbReference type="ARBA" id="ARBA00024295"/>
    </source>
</evidence>
<comment type="subcellular location">
    <subcellularLocation>
        <location evidence="1 15">Cytoplasm</location>
    </subcellularLocation>
</comment>
<comment type="pathway">
    <text evidence="2 15">Porphyrin-containing compound metabolism; protoporphyrin-IX biosynthesis; protoporphyrinogen-IX from coproporphyrinogen-III (AdoMet route): step 1/1.</text>
</comment>
<dbReference type="SMART" id="SM00729">
    <property type="entry name" value="Elp3"/>
    <property type="match status" value="1"/>
</dbReference>
<dbReference type="SUPFAM" id="SSF102114">
    <property type="entry name" value="Radical SAM enzymes"/>
    <property type="match status" value="1"/>
</dbReference>
<evidence type="ECO:0000256" key="15">
    <source>
        <dbReference type="PIRNR" id="PIRNR000167"/>
    </source>
</evidence>
<dbReference type="GO" id="GO:0005737">
    <property type="term" value="C:cytoplasm"/>
    <property type="evidence" value="ECO:0007669"/>
    <property type="project" value="UniProtKB-SubCell"/>
</dbReference>
<keyword evidence="6 15" id="KW-0963">Cytoplasm</keyword>
<comment type="similarity">
    <text evidence="3 15">Belongs to the anaerobic coproporphyrinogen-III oxidase family.</text>
</comment>
<keyword evidence="12 15" id="KW-0627">Porphyrin biosynthesis</keyword>
<sequence length="462" mass="52199">MSVGLFFDPELLARYDRPGPRYTSYPTAPQFHDRFGPNQFKAAAKRSNEDPIPRDLSLYVHVPYCFSPCFYCGCNRVITRDVSRARDYLQSLKRELDLVAPLFDTDRTLSQIHLGGGTPNFLRADELAELMAAIDARFSISRKTDRDFSIELDPRHVSSSDVEALAFMGFNRVSLGVQDFDREVQLAVNRLQTVEQTLEVIEACRRVSMRSINVDLIYGLPKQTEAGFQRTLDIITEVRPDRLAVYSYAHLPQLFKPQRQIDASQLPDPATKLRLLELAIDSLTKAGYRYIGMDHFALPNDELSLALDAGTLQRNFMGYTTHAATDLIGVGVSAISHIADTYSQNPRDLKTYEEALGKHQLPVWRGMDLNFDDQLRAAVIQDLMCLGEINIGKFERQYEINFEEYFADALRAVQSLCDEGLAEMDAGHIRVTARGRLLVRLTAACFDAYLGRATTVQYSKVV</sequence>
<evidence type="ECO:0000256" key="9">
    <source>
        <dbReference type="ARBA" id="ARBA00023002"/>
    </source>
</evidence>
<feature type="binding site" evidence="16">
    <location>
        <position position="116"/>
    </location>
    <ligand>
        <name>S-adenosyl-L-methionine</name>
        <dbReference type="ChEBI" id="CHEBI:59789"/>
        <label>1</label>
    </ligand>
</feature>
<dbReference type="OrthoDB" id="9808022at2"/>
<evidence type="ECO:0000256" key="11">
    <source>
        <dbReference type="ARBA" id="ARBA00023014"/>
    </source>
</evidence>
<feature type="binding site" evidence="17">
    <location>
        <position position="69"/>
    </location>
    <ligand>
        <name>[4Fe-4S] cluster</name>
        <dbReference type="ChEBI" id="CHEBI:49883"/>
        <note>4Fe-4S-S-AdoMet</note>
    </ligand>
</feature>
<keyword evidence="20" id="KW-1185">Reference proteome</keyword>
<gene>
    <name evidence="19" type="primary">hemN</name>
    <name evidence="19" type="ORF">C7S18_02400</name>
</gene>
<dbReference type="EC" id="1.3.98.3" evidence="15"/>
<evidence type="ECO:0000256" key="8">
    <source>
        <dbReference type="ARBA" id="ARBA00022723"/>
    </source>
</evidence>
<dbReference type="Gene3D" id="1.10.10.920">
    <property type="match status" value="1"/>
</dbReference>
<feature type="binding site" evidence="16">
    <location>
        <begin position="117"/>
        <end position="118"/>
    </location>
    <ligand>
        <name>S-adenosyl-L-methionine</name>
        <dbReference type="ChEBI" id="CHEBI:59789"/>
        <label>2</label>
    </ligand>
</feature>
<feature type="binding site" evidence="16">
    <location>
        <position position="190"/>
    </location>
    <ligand>
        <name>S-adenosyl-L-methionine</name>
        <dbReference type="ChEBI" id="CHEBI:59789"/>
        <label>2</label>
    </ligand>
</feature>
<protein>
    <recommendedName>
        <fullName evidence="15">Coproporphyrinogen-III oxidase</fullName>
        <ecNumber evidence="15">1.3.98.3</ecNumber>
    </recommendedName>
</protein>
<evidence type="ECO:0000256" key="5">
    <source>
        <dbReference type="ARBA" id="ARBA00022485"/>
    </source>
</evidence>
<dbReference type="InterPro" id="IPR007197">
    <property type="entry name" value="rSAM"/>
</dbReference>
<keyword evidence="10 15" id="KW-0408">Iron</keyword>
<dbReference type="InterPro" id="IPR004558">
    <property type="entry name" value="Coprogen_oxidase_HemN"/>
</dbReference>
<dbReference type="GO" id="GO:0004109">
    <property type="term" value="F:coproporphyrinogen oxidase activity"/>
    <property type="evidence" value="ECO:0007669"/>
    <property type="project" value="InterPro"/>
</dbReference>
<dbReference type="InterPro" id="IPR023404">
    <property type="entry name" value="rSAM_horseshoe"/>
</dbReference>
<dbReference type="Pfam" id="PF06969">
    <property type="entry name" value="HemN_C"/>
    <property type="match status" value="1"/>
</dbReference>
<dbReference type="Proteomes" id="UP000241074">
    <property type="component" value="Chromosome"/>
</dbReference>
<reference evidence="19 20" key="1">
    <citation type="submission" date="2018-03" db="EMBL/GenBank/DDBJ databases">
        <title>Ahniella affigens gen. nov., sp. nov., a gammaproteobacterium isolated from sandy soil near a stream.</title>
        <authorList>
            <person name="Ko Y."/>
            <person name="Kim J.-H."/>
        </authorList>
    </citation>
    <scope>NUCLEOTIDE SEQUENCE [LARGE SCALE GENOMIC DNA]</scope>
    <source>
        <strain evidence="19 20">D13</strain>
    </source>
</reference>
<keyword evidence="5 15" id="KW-0004">4Fe-4S</keyword>
<dbReference type="PIRSF" id="PIRSF000167">
    <property type="entry name" value="HemN"/>
    <property type="match status" value="1"/>
</dbReference>
<evidence type="ECO:0000259" key="18">
    <source>
        <dbReference type="PROSITE" id="PS51918"/>
    </source>
</evidence>
<keyword evidence="9 15" id="KW-0560">Oxidoreductase</keyword>
<feature type="binding site" evidence="17">
    <location>
        <position position="72"/>
    </location>
    <ligand>
        <name>[4Fe-4S] cluster</name>
        <dbReference type="ChEBI" id="CHEBI:49883"/>
        <note>4Fe-4S-S-AdoMet</note>
    </ligand>
</feature>
<dbReference type="RefSeq" id="WP_106890043.1">
    <property type="nucleotide sequence ID" value="NZ_CP027860.1"/>
</dbReference>
<dbReference type="SFLD" id="SFLDS00029">
    <property type="entry name" value="Radical_SAM"/>
    <property type="match status" value="1"/>
</dbReference>
<dbReference type="InterPro" id="IPR058240">
    <property type="entry name" value="rSAM_sf"/>
</dbReference>
<reference evidence="19 20" key="2">
    <citation type="submission" date="2018-03" db="EMBL/GenBank/DDBJ databases">
        <authorList>
            <person name="Keele B.F."/>
        </authorList>
    </citation>
    <scope>NUCLEOTIDE SEQUENCE [LARGE SCALE GENOMIC DNA]</scope>
    <source>
        <strain evidence="19 20">D13</strain>
    </source>
</reference>
<dbReference type="InterPro" id="IPR010723">
    <property type="entry name" value="HemN_C"/>
</dbReference>
<dbReference type="Gene3D" id="3.80.30.20">
    <property type="entry name" value="tm_1862 like domain"/>
    <property type="match status" value="1"/>
</dbReference>
<comment type="cofactor">
    <cofactor evidence="15 17">
        <name>[4Fe-4S] cluster</name>
        <dbReference type="ChEBI" id="CHEBI:49883"/>
    </cofactor>
    <text evidence="15 17">Binds 1 [4Fe-4S] cluster. The cluster is coordinated with 3 cysteines and an exchangeable S-adenosyl-L-methionine.</text>
</comment>
<feature type="binding site" evidence="17">
    <location>
        <position position="65"/>
    </location>
    <ligand>
        <name>[4Fe-4S] cluster</name>
        <dbReference type="ChEBI" id="CHEBI:49883"/>
        <note>4Fe-4S-S-AdoMet</note>
    </ligand>
</feature>
<evidence type="ECO:0000256" key="3">
    <source>
        <dbReference type="ARBA" id="ARBA00005493"/>
    </source>
</evidence>
<evidence type="ECO:0000256" key="4">
    <source>
        <dbReference type="ARBA" id="ARBA00011245"/>
    </source>
</evidence>
<dbReference type="GO" id="GO:0051539">
    <property type="term" value="F:4 iron, 4 sulfur cluster binding"/>
    <property type="evidence" value="ECO:0007669"/>
    <property type="project" value="UniProtKB-KW"/>
</dbReference>
<dbReference type="PROSITE" id="PS51918">
    <property type="entry name" value="RADICAL_SAM"/>
    <property type="match status" value="1"/>
</dbReference>
<feature type="binding site" evidence="16">
    <location>
        <position position="215"/>
    </location>
    <ligand>
        <name>S-adenosyl-L-methionine</name>
        <dbReference type="ChEBI" id="CHEBI:59789"/>
        <label>2</label>
    </ligand>
</feature>
<comment type="subunit">
    <text evidence="4">Monomer.</text>
</comment>
<evidence type="ECO:0000256" key="1">
    <source>
        <dbReference type="ARBA" id="ARBA00004496"/>
    </source>
</evidence>
<comment type="function">
    <text evidence="13">Involved in the heme biosynthesis. Catalyzes the anaerobic oxidative decarboxylation of propionate groups of rings A and B of coproporphyrinogen III to yield the vinyl groups in protoporphyrinogen IX.</text>
</comment>
<dbReference type="UniPathway" id="UPA00251">
    <property type="reaction ID" value="UER00323"/>
</dbReference>
<evidence type="ECO:0000256" key="2">
    <source>
        <dbReference type="ARBA" id="ARBA00004785"/>
    </source>
</evidence>
<evidence type="ECO:0000256" key="6">
    <source>
        <dbReference type="ARBA" id="ARBA00022490"/>
    </source>
</evidence>
<dbReference type="PANTHER" id="PTHR13932:SF6">
    <property type="entry name" value="OXYGEN-INDEPENDENT COPROPORPHYRINOGEN III OXIDASE"/>
    <property type="match status" value="1"/>
</dbReference>
<keyword evidence="7 15" id="KW-0949">S-adenosyl-L-methionine</keyword>
<dbReference type="InterPro" id="IPR006638">
    <property type="entry name" value="Elp3/MiaA/NifB-like_rSAM"/>
</dbReference>
<evidence type="ECO:0000313" key="20">
    <source>
        <dbReference type="Proteomes" id="UP000241074"/>
    </source>
</evidence>
<evidence type="ECO:0000256" key="7">
    <source>
        <dbReference type="ARBA" id="ARBA00022691"/>
    </source>
</evidence>
<feature type="binding site" evidence="16">
    <location>
        <position position="249"/>
    </location>
    <ligand>
        <name>S-adenosyl-L-methionine</name>
        <dbReference type="ChEBI" id="CHEBI:59789"/>
        <label>2</label>
    </ligand>
</feature>
<dbReference type="InterPro" id="IPR034505">
    <property type="entry name" value="Coproporphyrinogen-III_oxidase"/>
</dbReference>
<keyword evidence="11 15" id="KW-0411">Iron-sulfur</keyword>
<evidence type="ECO:0000256" key="17">
    <source>
        <dbReference type="PIRSR" id="PIRSR000167-2"/>
    </source>
</evidence>
<proteinExistence type="inferred from homology"/>
<dbReference type="GO" id="GO:0046872">
    <property type="term" value="F:metal ion binding"/>
    <property type="evidence" value="ECO:0007669"/>
    <property type="project" value="UniProtKB-KW"/>
</dbReference>
<dbReference type="EMBL" id="CP027860">
    <property type="protein sequence ID" value="AVP96114.1"/>
    <property type="molecule type" value="Genomic_DNA"/>
</dbReference>
<dbReference type="SFLD" id="SFLDG01082">
    <property type="entry name" value="B12-binding_domain_containing"/>
    <property type="match status" value="1"/>
</dbReference>
<dbReference type="PANTHER" id="PTHR13932">
    <property type="entry name" value="COPROPORPHYRINIGEN III OXIDASE"/>
    <property type="match status" value="1"/>
</dbReference>
<feature type="binding site" evidence="16">
    <location>
        <position position="335"/>
    </location>
    <ligand>
        <name>S-adenosyl-L-methionine</name>
        <dbReference type="ChEBI" id="CHEBI:59789"/>
        <label>1</label>
    </ligand>
</feature>
<dbReference type="GO" id="GO:0051989">
    <property type="term" value="F:coproporphyrinogen dehydrogenase activity"/>
    <property type="evidence" value="ECO:0007669"/>
    <property type="project" value="UniProtKB-EC"/>
</dbReference>
<feature type="binding site" evidence="16">
    <location>
        <position position="59"/>
    </location>
    <ligand>
        <name>S-adenosyl-L-methionine</name>
        <dbReference type="ChEBI" id="CHEBI:59789"/>
        <label>1</label>
    </ligand>
</feature>
<comment type="catalytic activity">
    <reaction evidence="14 15">
        <text>coproporphyrinogen III + 2 S-adenosyl-L-methionine = protoporphyrinogen IX + 2 5'-deoxyadenosine + 2 L-methionine + 2 CO2</text>
        <dbReference type="Rhea" id="RHEA:15425"/>
        <dbReference type="ChEBI" id="CHEBI:16526"/>
        <dbReference type="ChEBI" id="CHEBI:17319"/>
        <dbReference type="ChEBI" id="CHEBI:57307"/>
        <dbReference type="ChEBI" id="CHEBI:57309"/>
        <dbReference type="ChEBI" id="CHEBI:57844"/>
        <dbReference type="ChEBI" id="CHEBI:59789"/>
        <dbReference type="EC" id="1.3.98.3"/>
    </reaction>
</comment>
<dbReference type="KEGG" id="xba:C7S18_02400"/>
<evidence type="ECO:0000256" key="14">
    <source>
        <dbReference type="ARBA" id="ARBA00048321"/>
    </source>
</evidence>
<dbReference type="GO" id="GO:0006782">
    <property type="term" value="P:protoporphyrinogen IX biosynthetic process"/>
    <property type="evidence" value="ECO:0007669"/>
    <property type="project" value="UniProtKB-UniPathway"/>
</dbReference>
<evidence type="ECO:0000313" key="19">
    <source>
        <dbReference type="EMBL" id="AVP96114.1"/>
    </source>
</evidence>
<keyword evidence="8 15" id="KW-0479">Metal-binding</keyword>
<organism evidence="19 20">
    <name type="scientific">Ahniella affigens</name>
    <dbReference type="NCBI Taxonomy" id="2021234"/>
    <lineage>
        <taxon>Bacteria</taxon>
        <taxon>Pseudomonadati</taxon>
        <taxon>Pseudomonadota</taxon>
        <taxon>Gammaproteobacteria</taxon>
        <taxon>Lysobacterales</taxon>
        <taxon>Rhodanobacteraceae</taxon>
        <taxon>Ahniella</taxon>
    </lineage>
</organism>
<dbReference type="AlphaFoldDB" id="A0A2P1PMP4"/>